<accession>A0A250VT97</accession>
<keyword evidence="2" id="KW-1185">Reference proteome</keyword>
<proteinExistence type="predicted"/>
<name>A0A250VT97_STROL</name>
<reference evidence="2" key="1">
    <citation type="submission" date="2017-05" db="EMBL/GenBank/DDBJ databases">
        <title>Streptomyces olivochromogenes NBRC 3561 whole genome shotgun sequence.</title>
        <authorList>
            <person name="Dohra H."/>
            <person name="Kodani S."/>
        </authorList>
    </citation>
    <scope>NUCLEOTIDE SEQUENCE [LARGE SCALE GENOMIC DNA]</scope>
    <source>
        <strain evidence="2">NBRC 3561</strain>
    </source>
</reference>
<dbReference type="AlphaFoldDB" id="A0A250VT97"/>
<evidence type="ECO:0000313" key="2">
    <source>
        <dbReference type="Proteomes" id="UP000217446"/>
    </source>
</evidence>
<dbReference type="RefSeq" id="WP_067382916.1">
    <property type="nucleotide sequence ID" value="NZ_BDQI01000034.1"/>
</dbReference>
<organism evidence="1 2">
    <name type="scientific">Streptomyces olivochromogenes</name>
    <dbReference type="NCBI Taxonomy" id="1963"/>
    <lineage>
        <taxon>Bacteria</taxon>
        <taxon>Bacillati</taxon>
        <taxon>Actinomycetota</taxon>
        <taxon>Actinomycetes</taxon>
        <taxon>Kitasatosporales</taxon>
        <taxon>Streptomycetaceae</taxon>
        <taxon>Streptomyces</taxon>
    </lineage>
</organism>
<comment type="caution">
    <text evidence="1">The sequence shown here is derived from an EMBL/GenBank/DDBJ whole genome shotgun (WGS) entry which is preliminary data.</text>
</comment>
<sequence length="345" mass="37570">MAVATQAHAAIVDAYGRSQQRAVIQTTVTMERLWKRLAAADLSGSWLQGLGAAMVRAVSAGQLVAASTGQPYIEAMVRMDGLSNDYLEQAARVDARSFSGVAADGRTLDSLLYLPVIRTKTLIGGGLTLQEAMLAGQAQLLRIAASEVADAGRGAAGVAMVANRSVTGYVRQVRAGACARCAILAGRWYRWNADFQRHKRCACYGVPATDARPGRHVNPMSFFNGLSRAEQDRRFTIGGAEAIRNGADIYKVVNAGRSTVTLDAYGKKVVATLEGTTRRGEFFQQMRREAEQRTGQRFARGRADVEQGLPRFHLKTPRLTPSEILRLSEDRDELIGMLKRFGYLS</sequence>
<dbReference type="STRING" id="1963.AQJ27_44860"/>
<protein>
    <submittedName>
        <fullName evidence="1">Uncharacterized protein</fullName>
    </submittedName>
</protein>
<dbReference type="EMBL" id="BDQI01000034">
    <property type="protein sequence ID" value="GAX57324.1"/>
    <property type="molecule type" value="Genomic_DNA"/>
</dbReference>
<evidence type="ECO:0000313" key="1">
    <source>
        <dbReference type="EMBL" id="GAX57324.1"/>
    </source>
</evidence>
<gene>
    <name evidence="1" type="ORF">SO3561_08894</name>
</gene>
<dbReference type="Proteomes" id="UP000217446">
    <property type="component" value="Unassembled WGS sequence"/>
</dbReference>